<accession>A0A1D3D888</accession>
<evidence type="ECO:0000313" key="5">
    <source>
        <dbReference type="Proteomes" id="UP000095192"/>
    </source>
</evidence>
<dbReference type="PANTHER" id="PTHR32083:SF48">
    <property type="entry name" value="TRANS-GOLGI NETWORK-LOCALIZED SYP41-INTERACTING PROTEIN 1"/>
    <property type="match status" value="1"/>
</dbReference>
<evidence type="ECO:0000256" key="3">
    <source>
        <dbReference type="SAM" id="MobiDB-lite"/>
    </source>
</evidence>
<proteinExistence type="predicted"/>
<dbReference type="InParanoid" id="A0A1D3D888"/>
<keyword evidence="1 2" id="KW-0175">Coiled coil</keyword>
<name>A0A1D3D888_9EIME</name>
<evidence type="ECO:0000313" key="4">
    <source>
        <dbReference type="EMBL" id="OEH79680.1"/>
    </source>
</evidence>
<dbReference type="VEuPathDB" id="ToxoDB:LOC34622935"/>
<feature type="coiled-coil region" evidence="2">
    <location>
        <begin position="15"/>
        <end position="42"/>
    </location>
</feature>
<feature type="region of interest" description="Disordered" evidence="3">
    <location>
        <begin position="574"/>
        <end position="605"/>
    </location>
</feature>
<dbReference type="VEuPathDB" id="ToxoDB:LOC113147492"/>
<organism evidence="4 5">
    <name type="scientific">Cyclospora cayetanensis</name>
    <dbReference type="NCBI Taxonomy" id="88456"/>
    <lineage>
        <taxon>Eukaryota</taxon>
        <taxon>Sar</taxon>
        <taxon>Alveolata</taxon>
        <taxon>Apicomplexa</taxon>
        <taxon>Conoidasida</taxon>
        <taxon>Coccidia</taxon>
        <taxon>Eucoccidiorida</taxon>
        <taxon>Eimeriorina</taxon>
        <taxon>Eimeriidae</taxon>
        <taxon>Cyclospora</taxon>
    </lineage>
</organism>
<reference evidence="4 5" key="1">
    <citation type="journal article" date="2016" name="BMC Genomics">
        <title>Comparative genomics reveals Cyclospora cayetanensis possesses coccidia-like metabolism and invasion components but unique surface antigens.</title>
        <authorList>
            <person name="Liu S."/>
            <person name="Wang L."/>
            <person name="Zheng H."/>
            <person name="Xu Z."/>
            <person name="Roellig D.M."/>
            <person name="Li N."/>
            <person name="Frace M.A."/>
            <person name="Tang K."/>
            <person name="Arrowood M.J."/>
            <person name="Moss D.M."/>
            <person name="Zhang L."/>
            <person name="Feng Y."/>
            <person name="Xiao L."/>
        </authorList>
    </citation>
    <scope>NUCLEOTIDE SEQUENCE [LARGE SCALE GENOMIC DNA]</scope>
    <source>
        <strain evidence="4 5">CHN_HEN01</strain>
    </source>
</reference>
<feature type="compositionally biased region" description="Basic and acidic residues" evidence="3">
    <location>
        <begin position="574"/>
        <end position="586"/>
    </location>
</feature>
<protein>
    <recommendedName>
        <fullName evidence="6">Coiled-coil domain-containing protein 146</fullName>
    </recommendedName>
</protein>
<evidence type="ECO:0000256" key="2">
    <source>
        <dbReference type="SAM" id="Coils"/>
    </source>
</evidence>
<feature type="coiled-coil region" evidence="2">
    <location>
        <begin position="74"/>
        <end position="108"/>
    </location>
</feature>
<gene>
    <name evidence="4" type="ORF">cyc_06864</name>
</gene>
<dbReference type="AlphaFoldDB" id="A0A1D3D888"/>
<evidence type="ECO:0000256" key="1">
    <source>
        <dbReference type="ARBA" id="ARBA00023054"/>
    </source>
</evidence>
<comment type="caution">
    <text evidence="4">The sequence shown here is derived from an EMBL/GenBank/DDBJ whole genome shotgun (WGS) entry which is preliminary data.</text>
</comment>
<dbReference type="EMBL" id="JROU02000313">
    <property type="protein sequence ID" value="OEH79680.1"/>
    <property type="molecule type" value="Genomic_DNA"/>
</dbReference>
<dbReference type="PANTHER" id="PTHR32083">
    <property type="entry name" value="CILIA AND FLAGELLA-ASSOCIATED PROTEIN 58-RELATED"/>
    <property type="match status" value="1"/>
</dbReference>
<keyword evidence="5" id="KW-1185">Reference proteome</keyword>
<dbReference type="Proteomes" id="UP000095192">
    <property type="component" value="Unassembled WGS sequence"/>
</dbReference>
<evidence type="ECO:0008006" key="6">
    <source>
        <dbReference type="Google" id="ProtNLM"/>
    </source>
</evidence>
<sequence length="637" mass="73427">MLSQPQRQTEQRELVQHMLNAMKQQELRVAQQTEEQQQLVAQANTEIQVDSTLGPKLPAVRRHQLEFADTTECRNTIQAELKAAAASLQQAKEELQHFRTVLERAKLDYNKGTVRRDRAAALLPVLVARKSKRRCELEAEAAQVLQRIARWNAMEIEMAAQRQQAAQALADSERLRKETLEQLNLKGVEATFAERCLHEIWGEQEKQQAGIERVRQQCEAYAIQIQEAGQGLSELLQRQRVLANEIDIFRKDVESKDATIQCHQALQQRAVLRSQHSRLLQKIAACNVEVEESMMTSERLNSCLSELEEAMRRQKDAYEKAVESRNVTGVQLIDRNDELCLMWERSNAMEYAERRSLLATQEAESEVMQLRARAKELKQQLQIQQKRCRAVPELAEEVASLKDELAKEKSSTKRLRLELENPHGSRPWREVGRAEPDMEELLAKEKELQQRLNAQKVKLLDLQPRIEELDEANKDLYSKTESGREVAFELIETLGTLQQRLGEISKKERCLRAETIMYKTMLPQLTRMQEELTEQLSTARVNLLHRQPPSAAVEAELQQQAERRRKKRQILREAAEMKKAERERAVPRSSAPPRPSMYLPPEELEAESLPQPYGALAPFLPYPPAPSLRYFIPKQST</sequence>
<feature type="coiled-coil region" evidence="2">
    <location>
        <begin position="297"/>
        <end position="324"/>
    </location>
</feature>
<dbReference type="GO" id="GO:0005856">
    <property type="term" value="C:cytoskeleton"/>
    <property type="evidence" value="ECO:0007669"/>
    <property type="project" value="TreeGrafter"/>
</dbReference>
<feature type="coiled-coil region" evidence="2">
    <location>
        <begin position="360"/>
        <end position="458"/>
    </location>
</feature>
<dbReference type="VEuPathDB" id="ToxoDB:cyc_06864"/>